<dbReference type="Gene3D" id="2.40.30.60">
    <property type="entry name" value="RimM"/>
    <property type="match status" value="1"/>
</dbReference>
<dbReference type="InterPro" id="IPR011033">
    <property type="entry name" value="PRC_barrel-like_sf"/>
</dbReference>
<dbReference type="SUPFAM" id="SSF50447">
    <property type="entry name" value="Translation proteins"/>
    <property type="match status" value="1"/>
</dbReference>
<sequence>MIDKHECKQVGLIVKTHGIKGELVVRLFDEFTIDHIDTEFLFIELDGGLVPFFMEEAREKNKTDVLVKLELAKEETEMERLMDARVFVKKENIDEDSEGDAFSAYQLVGYSVQVVGFGPLGKIVAIKDISNNPLFEIEFEGREILIPIVEDFIVNIDDENEVIIFELPEGLIDLE</sequence>
<dbReference type="InterPro" id="IPR002676">
    <property type="entry name" value="RimM_N"/>
</dbReference>
<evidence type="ECO:0000256" key="2">
    <source>
        <dbReference type="ARBA" id="ARBA00022517"/>
    </source>
</evidence>
<evidence type="ECO:0000256" key="3">
    <source>
        <dbReference type="ARBA" id="ARBA00022552"/>
    </source>
</evidence>
<evidence type="ECO:0000256" key="5">
    <source>
        <dbReference type="HAMAP-Rule" id="MF_00014"/>
    </source>
</evidence>
<dbReference type="InterPro" id="IPR011961">
    <property type="entry name" value="RimM"/>
</dbReference>
<dbReference type="PANTHER" id="PTHR33692">
    <property type="entry name" value="RIBOSOME MATURATION FACTOR RIMM"/>
    <property type="match status" value="1"/>
</dbReference>
<dbReference type="Pfam" id="PF01782">
    <property type="entry name" value="RimM"/>
    <property type="match status" value="1"/>
</dbReference>
<dbReference type="InterPro" id="IPR009000">
    <property type="entry name" value="Transl_B-barrel_sf"/>
</dbReference>
<comment type="function">
    <text evidence="5">An accessory protein needed during the final step in the assembly of 30S ribosomal subunit, possibly for assembly of the head region. Essential for efficient processing of 16S rRNA. May be needed both before and after RbfA during the maturation of 16S rRNA. It has affinity for free ribosomal 30S subunits but not for 70S ribosomes.</text>
</comment>
<comment type="similarity">
    <text evidence="5">Belongs to the RimM family.</text>
</comment>
<dbReference type="Gene3D" id="2.30.30.240">
    <property type="entry name" value="PRC-barrel domain"/>
    <property type="match status" value="1"/>
</dbReference>
<accession>A0ABS5JPR4</accession>
<reference evidence="8 9" key="1">
    <citation type="journal article" date="2015" name="Int. J. Syst. Evol. Microbiol.">
        <title>Carboxylicivirga linearis sp. nov., isolated from a sea cucumber culture pond.</title>
        <authorList>
            <person name="Wang F.Q."/>
            <person name="Zhou Y.X."/>
            <person name="Lin X.Z."/>
            <person name="Chen G.J."/>
            <person name="Du Z.J."/>
        </authorList>
    </citation>
    <scope>NUCLEOTIDE SEQUENCE [LARGE SCALE GENOMIC DNA]</scope>
    <source>
        <strain evidence="8 9">FB218</strain>
    </source>
</reference>
<dbReference type="InterPro" id="IPR056792">
    <property type="entry name" value="PRC_RimM"/>
</dbReference>
<dbReference type="NCBIfam" id="TIGR02273">
    <property type="entry name" value="16S_RimM"/>
    <property type="match status" value="1"/>
</dbReference>
<protein>
    <recommendedName>
        <fullName evidence="5">Ribosome maturation factor RimM</fullName>
    </recommendedName>
</protein>
<comment type="subunit">
    <text evidence="5">Binds ribosomal protein uS19.</text>
</comment>
<name>A0ABS5JPR4_9BACT</name>
<dbReference type="EMBL" id="JAGUCO010000001">
    <property type="protein sequence ID" value="MBS2096855.1"/>
    <property type="molecule type" value="Genomic_DNA"/>
</dbReference>
<feature type="domain" description="RimM N-terminal" evidence="6">
    <location>
        <begin position="9"/>
        <end position="91"/>
    </location>
</feature>
<gene>
    <name evidence="5 8" type="primary">rimM</name>
    <name evidence="8" type="ORF">KEM10_01110</name>
</gene>
<evidence type="ECO:0000256" key="4">
    <source>
        <dbReference type="ARBA" id="ARBA00023186"/>
    </source>
</evidence>
<dbReference type="InterPro" id="IPR036976">
    <property type="entry name" value="RimM_N_sf"/>
</dbReference>
<keyword evidence="3 5" id="KW-0698">rRNA processing</keyword>
<keyword evidence="4 5" id="KW-0143">Chaperone</keyword>
<dbReference type="PANTHER" id="PTHR33692:SF1">
    <property type="entry name" value="RIBOSOME MATURATION FACTOR RIMM"/>
    <property type="match status" value="1"/>
</dbReference>
<keyword evidence="2 5" id="KW-0690">Ribosome biogenesis</keyword>
<keyword evidence="1 5" id="KW-0963">Cytoplasm</keyword>
<dbReference type="SUPFAM" id="SSF50346">
    <property type="entry name" value="PRC-barrel domain"/>
    <property type="match status" value="1"/>
</dbReference>
<comment type="subcellular location">
    <subcellularLocation>
        <location evidence="5">Cytoplasm</location>
    </subcellularLocation>
</comment>
<dbReference type="HAMAP" id="MF_00014">
    <property type="entry name" value="Ribosome_mat_RimM"/>
    <property type="match status" value="1"/>
</dbReference>
<evidence type="ECO:0000256" key="1">
    <source>
        <dbReference type="ARBA" id="ARBA00022490"/>
    </source>
</evidence>
<dbReference type="Proteomes" id="UP000708576">
    <property type="component" value="Unassembled WGS sequence"/>
</dbReference>
<keyword evidence="9" id="KW-1185">Reference proteome</keyword>
<comment type="domain">
    <text evidence="5">The PRC barrel domain binds ribosomal protein uS19.</text>
</comment>
<evidence type="ECO:0000259" key="7">
    <source>
        <dbReference type="Pfam" id="PF24986"/>
    </source>
</evidence>
<feature type="domain" description="Ribosome maturation factor RimM PRC barrel" evidence="7">
    <location>
        <begin position="106"/>
        <end position="171"/>
    </location>
</feature>
<evidence type="ECO:0000313" key="8">
    <source>
        <dbReference type="EMBL" id="MBS2096855.1"/>
    </source>
</evidence>
<dbReference type="RefSeq" id="WP_212212370.1">
    <property type="nucleotide sequence ID" value="NZ_JAGUCO010000001.1"/>
</dbReference>
<comment type="caution">
    <text evidence="8">The sequence shown here is derived from an EMBL/GenBank/DDBJ whole genome shotgun (WGS) entry which is preliminary data.</text>
</comment>
<dbReference type="Pfam" id="PF24986">
    <property type="entry name" value="PRC_RimM"/>
    <property type="match status" value="1"/>
</dbReference>
<organism evidence="8 9">
    <name type="scientific">Carboxylicivirga linearis</name>
    <dbReference type="NCBI Taxonomy" id="1628157"/>
    <lineage>
        <taxon>Bacteria</taxon>
        <taxon>Pseudomonadati</taxon>
        <taxon>Bacteroidota</taxon>
        <taxon>Bacteroidia</taxon>
        <taxon>Marinilabiliales</taxon>
        <taxon>Marinilabiliaceae</taxon>
        <taxon>Carboxylicivirga</taxon>
    </lineage>
</organism>
<evidence type="ECO:0000313" key="9">
    <source>
        <dbReference type="Proteomes" id="UP000708576"/>
    </source>
</evidence>
<proteinExistence type="inferred from homology"/>
<evidence type="ECO:0000259" key="6">
    <source>
        <dbReference type="Pfam" id="PF01782"/>
    </source>
</evidence>